<dbReference type="GO" id="GO:0008360">
    <property type="term" value="P:regulation of cell shape"/>
    <property type="evidence" value="ECO:0007669"/>
    <property type="project" value="TreeGrafter"/>
</dbReference>
<name>A0A3L8SZH2_CHLGU</name>
<dbReference type="Proteomes" id="UP000276834">
    <property type="component" value="Unassembled WGS sequence"/>
</dbReference>
<dbReference type="Pfam" id="PF10577">
    <property type="entry name" value="FAM171A1-2-B_N"/>
    <property type="match status" value="1"/>
</dbReference>
<evidence type="ECO:0000313" key="3">
    <source>
        <dbReference type="Proteomes" id="UP000276834"/>
    </source>
</evidence>
<dbReference type="PANTHER" id="PTHR31626">
    <property type="entry name" value="SUSHI DOMAIN-CONTAINING PROTEIN"/>
    <property type="match status" value="1"/>
</dbReference>
<comment type="caution">
    <text evidence="2">The sequence shown here is derived from an EMBL/GenBank/DDBJ whole genome shotgun (WGS) entry which is preliminary data.</text>
</comment>
<evidence type="ECO:0000313" key="2">
    <source>
        <dbReference type="EMBL" id="RLW11528.1"/>
    </source>
</evidence>
<dbReference type="GO" id="GO:0043149">
    <property type="term" value="P:stress fiber assembly"/>
    <property type="evidence" value="ECO:0007669"/>
    <property type="project" value="TreeGrafter"/>
</dbReference>
<dbReference type="PANTHER" id="PTHR31626:SF1">
    <property type="entry name" value="PROTEIN FAM171A1"/>
    <property type="match status" value="1"/>
</dbReference>
<gene>
    <name evidence="2" type="ORF">DV515_00001485</name>
</gene>
<protein>
    <recommendedName>
        <fullName evidence="1">FAM171 N-terminal domain-containing protein</fullName>
    </recommendedName>
</protein>
<dbReference type="GO" id="GO:0005886">
    <property type="term" value="C:plasma membrane"/>
    <property type="evidence" value="ECO:0007669"/>
    <property type="project" value="TreeGrafter"/>
</dbReference>
<organism evidence="2 3">
    <name type="scientific">Chloebia gouldiae</name>
    <name type="common">Gouldian finch</name>
    <name type="synonym">Erythrura gouldiae</name>
    <dbReference type="NCBI Taxonomy" id="44316"/>
    <lineage>
        <taxon>Eukaryota</taxon>
        <taxon>Metazoa</taxon>
        <taxon>Chordata</taxon>
        <taxon>Craniata</taxon>
        <taxon>Vertebrata</taxon>
        <taxon>Euteleostomi</taxon>
        <taxon>Archelosauria</taxon>
        <taxon>Archosauria</taxon>
        <taxon>Dinosauria</taxon>
        <taxon>Saurischia</taxon>
        <taxon>Theropoda</taxon>
        <taxon>Coelurosauria</taxon>
        <taxon>Aves</taxon>
        <taxon>Neognathae</taxon>
        <taxon>Neoaves</taxon>
        <taxon>Telluraves</taxon>
        <taxon>Australaves</taxon>
        <taxon>Passeriformes</taxon>
        <taxon>Passeroidea</taxon>
        <taxon>Passeridae</taxon>
        <taxon>Chloebia</taxon>
    </lineage>
</organism>
<dbReference type="InterPro" id="IPR048530">
    <property type="entry name" value="FAM171_N"/>
</dbReference>
<keyword evidence="3" id="KW-1185">Reference proteome</keyword>
<reference evidence="2 3" key="1">
    <citation type="journal article" date="2018" name="Proc. R. Soc. B">
        <title>A non-coding region near Follistatin controls head colour polymorphism in the Gouldian finch.</title>
        <authorList>
            <person name="Toomey M.B."/>
            <person name="Marques C.I."/>
            <person name="Andrade P."/>
            <person name="Araujo P.M."/>
            <person name="Sabatino S."/>
            <person name="Gazda M.A."/>
            <person name="Afonso S."/>
            <person name="Lopes R.J."/>
            <person name="Corbo J.C."/>
            <person name="Carneiro M."/>
        </authorList>
    </citation>
    <scope>NUCLEOTIDE SEQUENCE [LARGE SCALE GENOMIC DNA]</scope>
    <source>
        <strain evidence="2">Red01</strain>
        <tissue evidence="2">Muscle</tissue>
    </source>
</reference>
<dbReference type="EMBL" id="QUSF01000003">
    <property type="protein sequence ID" value="RLW11528.1"/>
    <property type="molecule type" value="Genomic_DNA"/>
</dbReference>
<evidence type="ECO:0000259" key="1">
    <source>
        <dbReference type="Pfam" id="PF10577"/>
    </source>
</evidence>
<dbReference type="AlphaFoldDB" id="A0A3L8SZH2"/>
<dbReference type="InterPro" id="IPR018890">
    <property type="entry name" value="FAM171"/>
</dbReference>
<proteinExistence type="predicted"/>
<sequence>MSECRKLVHIGVQDMLEGNASSPVVSVGLVDTKADEEVTLKVHVSDASTHQPVTEAFIEIFTNQISIASGTSGADGTAFLKFQYKLGNQLIVTARNSTRYDLTPVTAVSVHLLSSDGSPVPVNGPIYLITLKDLRLSLDQVS</sequence>
<dbReference type="OrthoDB" id="8762914at2759"/>
<feature type="domain" description="FAM171 N-terminal" evidence="1">
    <location>
        <begin position="38"/>
        <end position="95"/>
    </location>
</feature>
<accession>A0A3L8SZH2</accession>